<keyword evidence="3 8" id="KW-0808">Transferase</keyword>
<evidence type="ECO:0000256" key="7">
    <source>
        <dbReference type="ARBA" id="ARBA00044507"/>
    </source>
</evidence>
<dbReference type="Gene3D" id="3.40.640.10">
    <property type="entry name" value="Type I PLP-dependent aspartate aminotransferase-like (Major domain)"/>
    <property type="match status" value="1"/>
</dbReference>
<dbReference type="Pfam" id="PF03841">
    <property type="entry name" value="SelA"/>
    <property type="match status" value="1"/>
</dbReference>
<dbReference type="GO" id="GO:0004125">
    <property type="term" value="F:L-seryl-tRNA(Sec) selenium transferase activity"/>
    <property type="evidence" value="ECO:0007669"/>
    <property type="project" value="UniProtKB-UniRule"/>
</dbReference>
<dbReference type="GO" id="GO:0001717">
    <property type="term" value="P:conversion of seryl-tRNAsec to selenocys-tRNAsec"/>
    <property type="evidence" value="ECO:0007669"/>
    <property type="project" value="UniProtKB-UniRule"/>
</dbReference>
<comment type="cofactor">
    <cofactor evidence="1 8 9">
        <name>pyridoxal 5'-phosphate</name>
        <dbReference type="ChEBI" id="CHEBI:597326"/>
    </cofactor>
</comment>
<proteinExistence type="inferred from homology"/>
<dbReference type="UniPathway" id="UPA00906">
    <property type="reaction ID" value="UER00896"/>
</dbReference>
<evidence type="ECO:0000256" key="8">
    <source>
        <dbReference type="HAMAP-Rule" id="MF_00423"/>
    </source>
</evidence>
<dbReference type="GO" id="GO:0001514">
    <property type="term" value="P:selenocysteine incorporation"/>
    <property type="evidence" value="ECO:0007669"/>
    <property type="project" value="UniProtKB-UniRule"/>
</dbReference>
<evidence type="ECO:0000313" key="12">
    <source>
        <dbReference type="Proteomes" id="UP000662904"/>
    </source>
</evidence>
<accession>A0A8A0RSV4</accession>
<evidence type="ECO:0000256" key="3">
    <source>
        <dbReference type="ARBA" id="ARBA00022679"/>
    </source>
</evidence>
<dbReference type="PANTHER" id="PTHR32328:SF0">
    <property type="entry name" value="L-SERYL-TRNA(SEC) SELENIUM TRANSFERASE"/>
    <property type="match status" value="1"/>
</dbReference>
<reference evidence="11" key="1">
    <citation type="submission" date="2020-07" db="EMBL/GenBank/DDBJ databases">
        <title>Koleobacter methoxysyntrophicus gen. nov., sp. nov., a novel anaerobic bacterium isolated from deep subsurface oil field and proposal of Koleobacterales ord. nov. in the phylum Firmicutes.</title>
        <authorList>
            <person name="Sakamoto S."/>
            <person name="Tamaki H."/>
        </authorList>
    </citation>
    <scope>NUCLEOTIDE SEQUENCE</scope>
    <source>
        <strain evidence="11">NRmbB1</strain>
    </source>
</reference>
<dbReference type="AlphaFoldDB" id="A0A8A0RSV4"/>
<evidence type="ECO:0000256" key="9">
    <source>
        <dbReference type="PIRSR" id="PIRSR618319-50"/>
    </source>
</evidence>
<comment type="pathway">
    <text evidence="8">Aminoacyl-tRNA biosynthesis; selenocysteinyl-tRNA(Sec) biosynthesis; selenocysteinyl-tRNA(Sec) from L-seryl-tRNA(Sec) (bacterial route): step 1/1.</text>
</comment>
<dbReference type="EC" id="2.9.1.1" evidence="8"/>
<protein>
    <recommendedName>
        <fullName evidence="8">L-seryl-tRNA(Sec) selenium transferase</fullName>
        <ecNumber evidence="8">2.9.1.1</ecNumber>
    </recommendedName>
    <alternativeName>
        <fullName evidence="8">Selenocysteine synthase</fullName>
        <shortName evidence="8">Sec synthase</shortName>
    </alternativeName>
    <alternativeName>
        <fullName evidence="8">Selenocysteinyl-tRNA(Sec) synthase</fullName>
    </alternativeName>
</protein>
<dbReference type="KEGG" id="kme:H0A61_02656"/>
<keyword evidence="6 8" id="KW-0711">Selenium</keyword>
<dbReference type="Pfam" id="PF12390">
    <property type="entry name" value="Se-cys_synth_N"/>
    <property type="match status" value="1"/>
</dbReference>
<dbReference type="InterPro" id="IPR025862">
    <property type="entry name" value="SelA_trans_N_dom"/>
</dbReference>
<comment type="subcellular location">
    <subcellularLocation>
        <location evidence="8">Cytoplasm</location>
    </subcellularLocation>
</comment>
<feature type="modified residue" description="N6-(pyridoxal phosphate)lysine" evidence="8 9">
    <location>
        <position position="301"/>
    </location>
</feature>
<sequence length="478" mass="52912">MQEKNWVLRKLPAVDIVLNSKKIKELEGLYPKEIIADTIREVIERERQKILKWEGKMEEELDDKRILDNIVMNVIIWVEKKFKPSLKRVVNATGTVLHTNLGRSILPASIREHLYSIISGYSSLEYDIDKGERGSRYSHVEPILCSLTGAEGAMVVNNNAGAVLLVLSAIASGKEVIISRGQLVEIGGSFRIPEVLAQSGAKLIEVGTTNKTYLRDYEEKINENTGALLKVHTSNYAICGFTSAVKSEELVFLGQKYDIPVIEDLGSGTLIDLSKYGLSPEPTVQQSIKAGIDVVTFSGDKLLGGPQGGIIVGKRKYIDRIKKHPLTRALRVDKMTLGALEYVLKLYVDESKALKEIPTLKMLTLSPEKISERANELYKAIKERLGKRVKTDIIETYSIVGGGAFPVDKLPSKGVSVSIPGLSVCDLEKRLRLNEIPIITRIEKDLLILDVRSIQHGEVEIIADALMSIVDSITGDNN</sequence>
<dbReference type="HAMAP" id="MF_00423">
    <property type="entry name" value="SelA"/>
    <property type="match status" value="1"/>
</dbReference>
<keyword evidence="2 8" id="KW-0963">Cytoplasm</keyword>
<dbReference type="RefSeq" id="WP_206707566.1">
    <property type="nucleotide sequence ID" value="NZ_CP059066.1"/>
</dbReference>
<dbReference type="InterPro" id="IPR018319">
    <property type="entry name" value="SelA-like"/>
</dbReference>
<evidence type="ECO:0000256" key="5">
    <source>
        <dbReference type="ARBA" id="ARBA00022917"/>
    </source>
</evidence>
<dbReference type="NCBIfam" id="TIGR00474">
    <property type="entry name" value="selA"/>
    <property type="match status" value="1"/>
</dbReference>
<dbReference type="InterPro" id="IPR004534">
    <property type="entry name" value="SelA_trans"/>
</dbReference>
<comment type="function">
    <text evidence="8">Converts seryl-tRNA(Sec) to selenocysteinyl-tRNA(Sec) required for selenoprotein biosynthesis.</text>
</comment>
<keyword evidence="5 8" id="KW-0648">Protein biosynthesis</keyword>
<evidence type="ECO:0000256" key="6">
    <source>
        <dbReference type="ARBA" id="ARBA00023266"/>
    </source>
</evidence>
<evidence type="ECO:0000313" key="11">
    <source>
        <dbReference type="EMBL" id="QSQ10256.1"/>
    </source>
</evidence>
<keyword evidence="4 8" id="KW-0663">Pyridoxal phosphate</keyword>
<dbReference type="SUPFAM" id="SSF53383">
    <property type="entry name" value="PLP-dependent transferases"/>
    <property type="match status" value="1"/>
</dbReference>
<gene>
    <name evidence="8 11" type="primary">selA</name>
    <name evidence="11" type="ORF">H0A61_02656</name>
</gene>
<organism evidence="11 12">
    <name type="scientific">Koleobacter methoxysyntrophicus</name>
    <dbReference type="NCBI Taxonomy" id="2751313"/>
    <lineage>
        <taxon>Bacteria</taxon>
        <taxon>Bacillati</taxon>
        <taxon>Bacillota</taxon>
        <taxon>Clostridia</taxon>
        <taxon>Koleobacterales</taxon>
        <taxon>Koleobacteraceae</taxon>
        <taxon>Koleobacter</taxon>
    </lineage>
</organism>
<dbReference type="Proteomes" id="UP000662904">
    <property type="component" value="Chromosome"/>
</dbReference>
<dbReference type="InterPro" id="IPR015424">
    <property type="entry name" value="PyrdxlP-dep_Trfase"/>
</dbReference>
<dbReference type="Gene3D" id="3.90.1150.180">
    <property type="match status" value="1"/>
</dbReference>
<comment type="similarity">
    <text evidence="7 8">Belongs to the SelA family.</text>
</comment>
<dbReference type="GO" id="GO:0005737">
    <property type="term" value="C:cytoplasm"/>
    <property type="evidence" value="ECO:0007669"/>
    <property type="project" value="UniProtKB-SubCell"/>
</dbReference>
<evidence type="ECO:0000256" key="4">
    <source>
        <dbReference type="ARBA" id="ARBA00022898"/>
    </source>
</evidence>
<name>A0A8A0RSV4_9FIRM</name>
<keyword evidence="12" id="KW-1185">Reference proteome</keyword>
<dbReference type="InterPro" id="IPR015421">
    <property type="entry name" value="PyrdxlP-dep_Trfase_major"/>
</dbReference>
<dbReference type="PANTHER" id="PTHR32328">
    <property type="entry name" value="L-SERYL-TRNA(SEC) SELENIUM TRANSFERASE"/>
    <property type="match status" value="1"/>
</dbReference>
<evidence type="ECO:0000256" key="1">
    <source>
        <dbReference type="ARBA" id="ARBA00001933"/>
    </source>
</evidence>
<evidence type="ECO:0000256" key="2">
    <source>
        <dbReference type="ARBA" id="ARBA00022490"/>
    </source>
</evidence>
<feature type="domain" description="L-seryl-tRNA selenium transferase N-terminal" evidence="10">
    <location>
        <begin position="8"/>
        <end position="47"/>
    </location>
</feature>
<evidence type="ECO:0000259" key="10">
    <source>
        <dbReference type="Pfam" id="PF12390"/>
    </source>
</evidence>
<comment type="catalytic activity">
    <reaction evidence="8">
        <text>L-seryl-tRNA(Sec) + selenophosphate + H(+) = L-selenocysteinyl-tRNA(Sec) + phosphate</text>
        <dbReference type="Rhea" id="RHEA:22728"/>
        <dbReference type="Rhea" id="RHEA-COMP:9742"/>
        <dbReference type="Rhea" id="RHEA-COMP:9743"/>
        <dbReference type="ChEBI" id="CHEBI:15378"/>
        <dbReference type="ChEBI" id="CHEBI:16144"/>
        <dbReference type="ChEBI" id="CHEBI:43474"/>
        <dbReference type="ChEBI" id="CHEBI:78533"/>
        <dbReference type="ChEBI" id="CHEBI:78573"/>
        <dbReference type="EC" id="2.9.1.1"/>
    </reaction>
</comment>
<dbReference type="EMBL" id="CP059066">
    <property type="protein sequence ID" value="QSQ10256.1"/>
    <property type="molecule type" value="Genomic_DNA"/>
</dbReference>